<feature type="signal peptide" evidence="2">
    <location>
        <begin position="1"/>
        <end position="35"/>
    </location>
</feature>
<feature type="chain" id="PRO_5047034085" evidence="2">
    <location>
        <begin position="36"/>
        <end position="353"/>
    </location>
</feature>
<proteinExistence type="predicted"/>
<gene>
    <name evidence="3" type="ORF">FE251_13755</name>
</gene>
<name>A0ABX5VQ08_9MICO</name>
<keyword evidence="1" id="KW-0472">Membrane</keyword>
<keyword evidence="4" id="KW-1185">Reference proteome</keyword>
<keyword evidence="1" id="KW-0812">Transmembrane</keyword>
<accession>A0ABX5VQ08</accession>
<keyword evidence="1" id="KW-1133">Transmembrane helix</keyword>
<evidence type="ECO:0000313" key="4">
    <source>
        <dbReference type="Proteomes" id="UP000313948"/>
    </source>
</evidence>
<dbReference type="EMBL" id="CP040899">
    <property type="protein sequence ID" value="QDB80325.1"/>
    <property type="molecule type" value="Genomic_DNA"/>
</dbReference>
<evidence type="ECO:0000256" key="2">
    <source>
        <dbReference type="SAM" id="SignalP"/>
    </source>
</evidence>
<keyword evidence="2" id="KW-0732">Signal</keyword>
<protein>
    <submittedName>
        <fullName evidence="3">DUF916 domain-containing protein</fullName>
    </submittedName>
</protein>
<reference evidence="3 4" key="1">
    <citation type="submission" date="2019-05" db="EMBL/GenBank/DDBJ databases">
        <title>Georgenia *** sp. nov., and Georgenia *** sp. nov., isolated from the intestinal contents of plateau pika (Ochotona curzoniae) in the Qinghai-Tibet plateau of China.</title>
        <authorList>
            <person name="Tian Z."/>
        </authorList>
    </citation>
    <scope>NUCLEOTIDE SEQUENCE [LARGE SCALE GENOMIC DNA]</scope>
    <source>
        <strain evidence="3 4">Z294</strain>
    </source>
</reference>
<organism evidence="3 4">
    <name type="scientific">Georgenia wutianyii</name>
    <dbReference type="NCBI Taxonomy" id="2585135"/>
    <lineage>
        <taxon>Bacteria</taxon>
        <taxon>Bacillati</taxon>
        <taxon>Actinomycetota</taxon>
        <taxon>Actinomycetes</taxon>
        <taxon>Micrococcales</taxon>
        <taxon>Bogoriellaceae</taxon>
        <taxon>Georgenia</taxon>
    </lineage>
</organism>
<evidence type="ECO:0000256" key="1">
    <source>
        <dbReference type="SAM" id="Phobius"/>
    </source>
</evidence>
<dbReference type="Proteomes" id="UP000313948">
    <property type="component" value="Chromosome"/>
</dbReference>
<feature type="transmembrane region" description="Helical" evidence="1">
    <location>
        <begin position="303"/>
        <end position="322"/>
    </location>
</feature>
<evidence type="ECO:0000313" key="3">
    <source>
        <dbReference type="EMBL" id="QDB80325.1"/>
    </source>
</evidence>
<sequence length="353" mass="37199">MGLPVTTAPRPALRVALVSVLALLAALLLSAPVAAQTQEPAVRWSTTPADENGPDGRRAVEHTLDPGEVVEEHLAVRNVSSEEVTFSLDAADGFYTRTGRFDMLASGEESVGAGTWITLPETVTVAAGETEVVPFTIEVPPNTEPGDHAAGITASVRSVQTAEGGTSVGVESRVGFRVTTRVTGELTPSAAVENVRGSYEGSWNAFRPGQVSVSFDVVNEGNTRLFVDGTVSAGGSTVGLTDEHPEEVLPGDTRSLAVVVDGVWPWFAVPLEVAVVPEMLAMDGSTAVLDPVVVSVVVWAVPWPQLLLLLGAVLLVGAVLWGRRSSRRRLERMLEQARDEGRRSAVEDPAATP</sequence>